<proteinExistence type="predicted"/>
<evidence type="ECO:0000313" key="4">
    <source>
        <dbReference type="Proteomes" id="UP001595629"/>
    </source>
</evidence>
<sequence length="532" mass="58966">MAVSRAAVSARQDERRAIKPYGSCATPKIEHQKMTLPRMPAKTHLMCGQRCLLRWRYALAKAGQEWHKSRRQRDPKIAGAALTHLLARWIRDLDRTNMTFKIQIDYDTDAKFAFDLIRQAAWGRNLEVVDHARRVYTIRDGSGKEVNFARATPGNTTVFAQQCMANKTVSKRLLRAAGVRVAEGKSFYFLQKKAAWEFAQSIGGPFVVKPVSGEGGKGVTTNITSEAQFDLAWEKVRPLAKFGILIEEFITGGDHRIVVIGDTVAAALRKWPLYLRGDGVSTVAQLIEKKRQERLLNAFTKKKKFEISRTVRQTMKELGLTDDSVIEAGRYVELDTVGNLAAGGESEDIPVSRIHPDFIEAAVKARKCMPGIEICGIDLLAEDVTKSPDGQSWAVCELNMNADFGLNHFPVKGEPRDVAGMLVEHYFPKSAEFLTRPVMEAAMIELGDKLNPQQFARLTETCILQMLSGGVVERGEGGKAVGDTILVMGPPTSVRCFVDMIKAGDNFPTLNVKSSKKADLSALPDVKPFERS</sequence>
<keyword evidence="4" id="KW-1185">Reference proteome</keyword>
<name>A0ABV7TC43_9RHOB</name>
<protein>
    <recommendedName>
        <fullName evidence="2">ATP-grasp domain-containing protein</fullName>
    </recommendedName>
</protein>
<keyword evidence="1" id="KW-0067">ATP-binding</keyword>
<dbReference type="Proteomes" id="UP001595629">
    <property type="component" value="Unassembled WGS sequence"/>
</dbReference>
<dbReference type="Pfam" id="PF02786">
    <property type="entry name" value="CPSase_L_D2"/>
    <property type="match status" value="1"/>
</dbReference>
<organism evidence="3 4">
    <name type="scientific">Lutimaribacter marinistellae</name>
    <dbReference type="NCBI Taxonomy" id="1820329"/>
    <lineage>
        <taxon>Bacteria</taxon>
        <taxon>Pseudomonadati</taxon>
        <taxon>Pseudomonadota</taxon>
        <taxon>Alphaproteobacteria</taxon>
        <taxon>Rhodobacterales</taxon>
        <taxon>Roseobacteraceae</taxon>
        <taxon>Lutimaribacter</taxon>
    </lineage>
</organism>
<dbReference type="PROSITE" id="PS50975">
    <property type="entry name" value="ATP_GRASP"/>
    <property type="match status" value="1"/>
</dbReference>
<dbReference type="PANTHER" id="PTHR21621">
    <property type="entry name" value="RIBOSOMAL PROTEIN S6 MODIFICATION PROTEIN"/>
    <property type="match status" value="1"/>
</dbReference>
<comment type="caution">
    <text evidence="3">The sequence shown here is derived from an EMBL/GenBank/DDBJ whole genome shotgun (WGS) entry which is preliminary data.</text>
</comment>
<accession>A0ABV7TC43</accession>
<evidence type="ECO:0000259" key="2">
    <source>
        <dbReference type="PROSITE" id="PS50975"/>
    </source>
</evidence>
<dbReference type="InterPro" id="IPR005479">
    <property type="entry name" value="CPAse_ATP-bd"/>
</dbReference>
<dbReference type="SUPFAM" id="SSF56059">
    <property type="entry name" value="Glutathione synthetase ATP-binding domain-like"/>
    <property type="match status" value="1"/>
</dbReference>
<dbReference type="InterPro" id="IPR011761">
    <property type="entry name" value="ATP-grasp"/>
</dbReference>
<dbReference type="Gene3D" id="3.30.470.20">
    <property type="entry name" value="ATP-grasp fold, B domain"/>
    <property type="match status" value="2"/>
</dbReference>
<dbReference type="PANTHER" id="PTHR21621:SF0">
    <property type="entry name" value="BETA-CITRYLGLUTAMATE SYNTHASE B-RELATED"/>
    <property type="match status" value="1"/>
</dbReference>
<feature type="domain" description="ATP-grasp" evidence="2">
    <location>
        <begin position="171"/>
        <end position="388"/>
    </location>
</feature>
<reference evidence="4" key="1">
    <citation type="journal article" date="2019" name="Int. J. Syst. Evol. Microbiol.">
        <title>The Global Catalogue of Microorganisms (GCM) 10K type strain sequencing project: providing services to taxonomists for standard genome sequencing and annotation.</title>
        <authorList>
            <consortium name="The Broad Institute Genomics Platform"/>
            <consortium name="The Broad Institute Genome Sequencing Center for Infectious Disease"/>
            <person name="Wu L."/>
            <person name="Ma J."/>
        </authorList>
    </citation>
    <scope>NUCLEOTIDE SEQUENCE [LARGE SCALE GENOMIC DNA]</scope>
    <source>
        <strain evidence="4">KCTC 42911</strain>
    </source>
</reference>
<evidence type="ECO:0000256" key="1">
    <source>
        <dbReference type="PROSITE-ProRule" id="PRU00409"/>
    </source>
</evidence>
<gene>
    <name evidence="3" type="ORF">ACFORG_01595</name>
</gene>
<keyword evidence="1" id="KW-0547">Nucleotide-binding</keyword>
<dbReference type="EMBL" id="JBHRXI010000001">
    <property type="protein sequence ID" value="MFC3612440.1"/>
    <property type="molecule type" value="Genomic_DNA"/>
</dbReference>
<dbReference type="SMART" id="SM01209">
    <property type="entry name" value="GARS_A"/>
    <property type="match status" value="1"/>
</dbReference>
<evidence type="ECO:0000313" key="3">
    <source>
        <dbReference type="EMBL" id="MFC3612440.1"/>
    </source>
</evidence>
<dbReference type="RefSeq" id="WP_386733623.1">
    <property type="nucleotide sequence ID" value="NZ_JBHRXI010000001.1"/>
</dbReference>